<evidence type="ECO:0000313" key="2">
    <source>
        <dbReference type="Proteomes" id="UP000814243"/>
    </source>
</evidence>
<protein>
    <submittedName>
        <fullName evidence="1">Uncharacterized protein</fullName>
    </submittedName>
</protein>
<feature type="non-terminal residue" evidence="1">
    <location>
        <position position="1"/>
    </location>
</feature>
<dbReference type="EMBL" id="JACEFF010000160">
    <property type="protein sequence ID" value="KAH9643083.1"/>
    <property type="molecule type" value="Genomic_DNA"/>
</dbReference>
<dbReference type="Proteomes" id="UP000814243">
    <property type="component" value="Unassembled WGS sequence"/>
</dbReference>
<sequence length="84" mass="9804">NPDFNKLGYIMAVANINDKHDRSTPSDFHWKILKCRMIIFSNSSILACPDKRDVKQVHIIFNKTGDDYDKLISLFLKFSLMQLE</sequence>
<reference evidence="1" key="1">
    <citation type="journal article" date="2021" name="G3 (Bethesda)">
        <title>Genome and transcriptome analysis of the beet armyworm Spodoptera exigua reveals targets for pest control. .</title>
        <authorList>
            <person name="Simon S."/>
            <person name="Breeschoten T."/>
            <person name="Jansen H.J."/>
            <person name="Dirks R.P."/>
            <person name="Schranz M.E."/>
            <person name="Ros V.I.D."/>
        </authorList>
    </citation>
    <scope>NUCLEOTIDE SEQUENCE</scope>
    <source>
        <strain evidence="1">TB_SE_WUR_2020</strain>
    </source>
</reference>
<comment type="caution">
    <text evidence="1">The sequence shown here is derived from an EMBL/GenBank/DDBJ whole genome shotgun (WGS) entry which is preliminary data.</text>
</comment>
<organism evidence="1 2">
    <name type="scientific">Spodoptera exigua</name>
    <name type="common">Beet armyworm</name>
    <name type="synonym">Noctua fulgens</name>
    <dbReference type="NCBI Taxonomy" id="7107"/>
    <lineage>
        <taxon>Eukaryota</taxon>
        <taxon>Metazoa</taxon>
        <taxon>Ecdysozoa</taxon>
        <taxon>Arthropoda</taxon>
        <taxon>Hexapoda</taxon>
        <taxon>Insecta</taxon>
        <taxon>Pterygota</taxon>
        <taxon>Neoptera</taxon>
        <taxon>Endopterygota</taxon>
        <taxon>Lepidoptera</taxon>
        <taxon>Glossata</taxon>
        <taxon>Ditrysia</taxon>
        <taxon>Noctuoidea</taxon>
        <taxon>Noctuidae</taxon>
        <taxon>Amphipyrinae</taxon>
        <taxon>Spodoptera</taxon>
    </lineage>
</organism>
<proteinExistence type="predicted"/>
<name>A0A922SN48_SPOEX</name>
<evidence type="ECO:0000313" key="1">
    <source>
        <dbReference type="EMBL" id="KAH9643083.1"/>
    </source>
</evidence>
<accession>A0A922SN48</accession>
<gene>
    <name evidence="1" type="ORF">HF086_018436</name>
</gene>
<dbReference type="AlphaFoldDB" id="A0A922SN48"/>